<protein>
    <submittedName>
        <fullName evidence="4">BICD family-like cargo adapter 1</fullName>
    </submittedName>
</protein>
<dbReference type="EMBL" id="JACTAM010000015">
    <property type="protein sequence ID" value="KAI2655862.1"/>
    <property type="molecule type" value="Genomic_DNA"/>
</dbReference>
<proteinExistence type="predicted"/>
<dbReference type="Proteomes" id="UP000830375">
    <property type="component" value="Unassembled WGS sequence"/>
</dbReference>
<feature type="compositionally biased region" description="Polar residues" evidence="3">
    <location>
        <begin position="534"/>
        <end position="543"/>
    </location>
</feature>
<evidence type="ECO:0000313" key="5">
    <source>
        <dbReference type="Proteomes" id="UP000830375"/>
    </source>
</evidence>
<evidence type="ECO:0000256" key="3">
    <source>
        <dbReference type="SAM" id="MobiDB-lite"/>
    </source>
</evidence>
<sequence length="562" mass="65797">MSVNLRLLTHFLSLSHRRTHAWRLEVLLLPVNLIISTHNTGDMSLGEELCYKAHQMEVEEDFYSYEFSNDEDLPVYKDSEELFAALRQKEDEVLLAAQVGNALLLENRQLKEERDALHDKYTQQLEVRKRDSSSCQRFCFSAALRPPRVFTESYELRVKLDDCQAQWESQASELERDVQELQAQVERLNQSLSETEREKSRLQHEHSEQSQRLREQLQRGMEVERTMTNELQRLKQEMRERGQARPQDEEIINALREQVARLTQREQTLDQRFKMTCHENEELKNTVSTLHARLDLQEQQSHTHTQQLAEAWREVDGVRSRAQELQSQVEELQEEMALQEKSHNDSSLLSELENNLDASNCSLDKEQVCRELNYILELLQPVAYRSEAEQNSDDSLQGILGQLKHAAQWIAHSETLQEKRKSIVGLVSDPCENAVRIQELQDQNERLIAENTELKLRAERLVEQEVVQQAIKDRDDAITKKTAMEAELLRTKHDMMCLNNQLLEAIQRKLELSQELEAWQDDIQIIINQQLKMQQQTEQPQKRSTGRLSFLSKSRRPSSSPR</sequence>
<gene>
    <name evidence="4" type="ORF">H4Q32_012640</name>
</gene>
<evidence type="ECO:0000256" key="2">
    <source>
        <dbReference type="SAM" id="Coils"/>
    </source>
</evidence>
<feature type="coiled-coil region" evidence="2">
    <location>
        <begin position="495"/>
        <end position="529"/>
    </location>
</feature>
<evidence type="ECO:0000256" key="1">
    <source>
        <dbReference type="ARBA" id="ARBA00023054"/>
    </source>
</evidence>
<comment type="caution">
    <text evidence="4">The sequence shown here is derived from an EMBL/GenBank/DDBJ whole genome shotgun (WGS) entry which is preliminary data.</text>
</comment>
<organism evidence="4 5">
    <name type="scientific">Labeo rohita</name>
    <name type="common">Indian major carp</name>
    <name type="synonym">Cyprinus rohita</name>
    <dbReference type="NCBI Taxonomy" id="84645"/>
    <lineage>
        <taxon>Eukaryota</taxon>
        <taxon>Metazoa</taxon>
        <taxon>Chordata</taxon>
        <taxon>Craniata</taxon>
        <taxon>Vertebrata</taxon>
        <taxon>Euteleostomi</taxon>
        <taxon>Actinopterygii</taxon>
        <taxon>Neopterygii</taxon>
        <taxon>Teleostei</taxon>
        <taxon>Ostariophysi</taxon>
        <taxon>Cypriniformes</taxon>
        <taxon>Cyprinidae</taxon>
        <taxon>Labeoninae</taxon>
        <taxon>Labeonini</taxon>
        <taxon>Labeo</taxon>
    </lineage>
</organism>
<feature type="region of interest" description="Disordered" evidence="3">
    <location>
        <begin position="191"/>
        <end position="211"/>
    </location>
</feature>
<feature type="coiled-coil region" evidence="2">
    <location>
        <begin position="437"/>
        <end position="464"/>
    </location>
</feature>
<dbReference type="InterPro" id="IPR051149">
    <property type="entry name" value="Spindly/BICDR_Dynein_Adapter"/>
</dbReference>
<feature type="compositionally biased region" description="Low complexity" evidence="3">
    <location>
        <begin position="547"/>
        <end position="562"/>
    </location>
</feature>
<keyword evidence="1 2" id="KW-0175">Coiled coil</keyword>
<reference evidence="4 5" key="1">
    <citation type="submission" date="2022-01" db="EMBL/GenBank/DDBJ databases">
        <title>A high-quality chromosome-level genome assembly of rohu carp, Labeo rohita.</title>
        <authorList>
            <person name="Arick M.A. II"/>
            <person name="Hsu C.-Y."/>
            <person name="Magbanua Z."/>
            <person name="Pechanova O."/>
            <person name="Grover C."/>
            <person name="Miller E."/>
            <person name="Thrash A."/>
            <person name="Ezzel L."/>
            <person name="Alam S."/>
            <person name="Benzie J."/>
            <person name="Hamilton M."/>
            <person name="Karsi A."/>
            <person name="Lawrence M.L."/>
            <person name="Peterson D.G."/>
        </authorList>
    </citation>
    <scope>NUCLEOTIDE SEQUENCE [LARGE SCALE GENOMIC DNA]</scope>
    <source>
        <strain evidence="5">BAU-BD-2019</strain>
        <tissue evidence="4">Blood</tissue>
    </source>
</reference>
<feature type="coiled-coil region" evidence="2">
    <location>
        <begin position="252"/>
        <end position="342"/>
    </location>
</feature>
<name>A0ABQ8LYY8_LABRO</name>
<keyword evidence="5" id="KW-1185">Reference proteome</keyword>
<dbReference type="PANTHER" id="PTHR32123">
    <property type="entry name" value="BICD FAMILY-LIKE CARGO ADAPTER"/>
    <property type="match status" value="1"/>
</dbReference>
<dbReference type="PANTHER" id="PTHR32123:SF10">
    <property type="entry name" value="BICD FAMILY-LIKE CARGO ADAPTER 1-RELATED"/>
    <property type="match status" value="1"/>
</dbReference>
<feature type="region of interest" description="Disordered" evidence="3">
    <location>
        <begin position="534"/>
        <end position="562"/>
    </location>
</feature>
<feature type="compositionally biased region" description="Basic and acidic residues" evidence="3">
    <location>
        <begin position="194"/>
        <end position="211"/>
    </location>
</feature>
<evidence type="ECO:0000313" key="4">
    <source>
        <dbReference type="EMBL" id="KAI2655862.1"/>
    </source>
</evidence>
<accession>A0ABQ8LYY8</accession>